<feature type="transmembrane region" description="Helical" evidence="1">
    <location>
        <begin position="21"/>
        <end position="41"/>
    </location>
</feature>
<feature type="transmembrane region" description="Helical" evidence="1">
    <location>
        <begin position="110"/>
        <end position="138"/>
    </location>
</feature>
<protein>
    <submittedName>
        <fullName evidence="2">Uncharacterized protein</fullName>
    </submittedName>
</protein>
<keyword evidence="3" id="KW-1185">Reference proteome</keyword>
<dbReference type="Proteomes" id="UP001153148">
    <property type="component" value="Unassembled WGS sequence"/>
</dbReference>
<feature type="transmembrane region" description="Helical" evidence="1">
    <location>
        <begin position="144"/>
        <end position="171"/>
    </location>
</feature>
<feature type="transmembrane region" description="Helical" evidence="1">
    <location>
        <begin position="83"/>
        <end position="103"/>
    </location>
</feature>
<keyword evidence="1" id="KW-0812">Transmembrane</keyword>
<keyword evidence="1" id="KW-1133">Transmembrane helix</keyword>
<sequence length="206" mass="22863">MLLLFQPEDWWSHSRLSWNELYAYIGCIMRILSFSILLVNLDSILKSPKSYSGLSDDFTEPDFNRSPEMAAVGITHQVASMTLTFMITFSVIGLFAYLCLLIGSSRGNRYLLLPALILDMLIFVVSTLTSLAFMIIAFSGNAGVLGVTFMLGGLVVNGLMLYFWLCVLSLFQHLREIQNAASSVTLTCLIGSKSAPAYEKFQNENA</sequence>
<evidence type="ECO:0000256" key="1">
    <source>
        <dbReference type="SAM" id="Phobius"/>
    </source>
</evidence>
<proteinExistence type="predicted"/>
<evidence type="ECO:0000313" key="2">
    <source>
        <dbReference type="EMBL" id="CAG2056015.1"/>
    </source>
</evidence>
<comment type="caution">
    <text evidence="2">The sequence shown here is derived from an EMBL/GenBank/DDBJ whole genome shotgun (WGS) entry which is preliminary data.</text>
</comment>
<accession>A0ABN7NSL4</accession>
<dbReference type="EMBL" id="CAJPIN010003244">
    <property type="protein sequence ID" value="CAG2056015.1"/>
    <property type="molecule type" value="Genomic_DNA"/>
</dbReference>
<name>A0ABN7NSL4_TIMPD</name>
<keyword evidence="1" id="KW-0472">Membrane</keyword>
<organism evidence="2 3">
    <name type="scientific">Timema podura</name>
    <name type="common">Walking stick</name>
    <dbReference type="NCBI Taxonomy" id="61482"/>
    <lineage>
        <taxon>Eukaryota</taxon>
        <taxon>Metazoa</taxon>
        <taxon>Ecdysozoa</taxon>
        <taxon>Arthropoda</taxon>
        <taxon>Hexapoda</taxon>
        <taxon>Insecta</taxon>
        <taxon>Pterygota</taxon>
        <taxon>Neoptera</taxon>
        <taxon>Polyneoptera</taxon>
        <taxon>Phasmatodea</taxon>
        <taxon>Timematodea</taxon>
        <taxon>Timematoidea</taxon>
        <taxon>Timematidae</taxon>
        <taxon>Timema</taxon>
    </lineage>
</organism>
<reference evidence="2" key="1">
    <citation type="submission" date="2021-03" db="EMBL/GenBank/DDBJ databases">
        <authorList>
            <person name="Tran Van P."/>
        </authorList>
    </citation>
    <scope>NUCLEOTIDE SEQUENCE</scope>
</reference>
<evidence type="ECO:0000313" key="3">
    <source>
        <dbReference type="Proteomes" id="UP001153148"/>
    </source>
</evidence>
<gene>
    <name evidence="2" type="ORF">TPAB3V08_LOCUS3012</name>
</gene>